<organism evidence="2 3">
    <name type="scientific">Mytilus coruscus</name>
    <name type="common">Sea mussel</name>
    <dbReference type="NCBI Taxonomy" id="42192"/>
    <lineage>
        <taxon>Eukaryota</taxon>
        <taxon>Metazoa</taxon>
        <taxon>Spiralia</taxon>
        <taxon>Lophotrochozoa</taxon>
        <taxon>Mollusca</taxon>
        <taxon>Bivalvia</taxon>
        <taxon>Autobranchia</taxon>
        <taxon>Pteriomorphia</taxon>
        <taxon>Mytilida</taxon>
        <taxon>Mytiloidea</taxon>
        <taxon>Mytilidae</taxon>
        <taxon>Mytilinae</taxon>
        <taxon>Mytilus</taxon>
    </lineage>
</organism>
<accession>A0A6J8CAM5</accession>
<feature type="coiled-coil region" evidence="1">
    <location>
        <begin position="5"/>
        <end position="32"/>
    </location>
</feature>
<proteinExistence type="predicted"/>
<name>A0A6J8CAM5_MYTCO</name>
<sequence length="190" mass="22578">MPTDRENYEDIANKTKAKISQLVEKANKTKAKNSMLVEKELVALSDQTLDDKWIKIMRKTKPEMLTFVKDIQDYVVQLMIFFRCIEPRELELSAPQFFIMWTSTRQDLTAKKWIPYHIVPLLSMSEAVPDVIISDELDMVEQMQYSVMQVLLKVKDKQKRCVCFMKIRMIHCSYDNFYWPFIMDSEDLEN</sequence>
<evidence type="ECO:0000313" key="3">
    <source>
        <dbReference type="Proteomes" id="UP000507470"/>
    </source>
</evidence>
<dbReference type="AlphaFoldDB" id="A0A6J8CAM5"/>
<dbReference type="Proteomes" id="UP000507470">
    <property type="component" value="Unassembled WGS sequence"/>
</dbReference>
<reference evidence="2 3" key="1">
    <citation type="submission" date="2020-06" db="EMBL/GenBank/DDBJ databases">
        <authorList>
            <person name="Li R."/>
            <person name="Bekaert M."/>
        </authorList>
    </citation>
    <scope>NUCLEOTIDE SEQUENCE [LARGE SCALE GENOMIC DNA]</scope>
    <source>
        <strain evidence="3">wild</strain>
    </source>
</reference>
<evidence type="ECO:0000256" key="1">
    <source>
        <dbReference type="SAM" id="Coils"/>
    </source>
</evidence>
<evidence type="ECO:0000313" key="2">
    <source>
        <dbReference type="EMBL" id="CAC5392134.1"/>
    </source>
</evidence>
<protein>
    <submittedName>
        <fullName evidence="2">Uncharacterized protein</fullName>
    </submittedName>
</protein>
<dbReference type="EMBL" id="CACVKT020004908">
    <property type="protein sequence ID" value="CAC5392134.1"/>
    <property type="molecule type" value="Genomic_DNA"/>
</dbReference>
<keyword evidence="1" id="KW-0175">Coiled coil</keyword>
<gene>
    <name evidence="2" type="ORF">MCOR_27085</name>
</gene>
<keyword evidence="3" id="KW-1185">Reference proteome</keyword>